<name>A0A829PKH3_9MYCO</name>
<feature type="region of interest" description="Disordered" evidence="1">
    <location>
        <begin position="47"/>
        <end position="108"/>
    </location>
</feature>
<feature type="compositionally biased region" description="Polar residues" evidence="1">
    <location>
        <begin position="97"/>
        <end position="108"/>
    </location>
</feature>
<evidence type="ECO:0000256" key="1">
    <source>
        <dbReference type="SAM" id="MobiDB-lite"/>
    </source>
</evidence>
<evidence type="ECO:0000313" key="3">
    <source>
        <dbReference type="Proteomes" id="UP000019854"/>
    </source>
</evidence>
<dbReference type="EMBL" id="JAOX01000001">
    <property type="protein sequence ID" value="ETZ87026.1"/>
    <property type="molecule type" value="Genomic_DNA"/>
</dbReference>
<evidence type="ECO:0000313" key="2">
    <source>
        <dbReference type="EMBL" id="ETZ87026.1"/>
    </source>
</evidence>
<proteinExistence type="predicted"/>
<sequence>MLIAPAVVTAGGIGLAAGSAVAPMADSHHAAAATIPDHPTVSMRIMLASNDSGPNNPDSDISGPYDSDKTNIAPKAPSSGTGMACEDQGVACDHDQSGSVLSSDNDEV</sequence>
<dbReference type="AlphaFoldDB" id="A0A829PKH3"/>
<protein>
    <submittedName>
        <fullName evidence="2">Uncharacterized protein</fullName>
    </submittedName>
</protein>
<accession>A0A829PKH3</accession>
<organism evidence="2 3">
    <name type="scientific">Mycobacteroides abscessus MAB_030201_1075</name>
    <dbReference type="NCBI Taxonomy" id="1335410"/>
    <lineage>
        <taxon>Bacteria</taxon>
        <taxon>Bacillati</taxon>
        <taxon>Actinomycetota</taxon>
        <taxon>Actinomycetes</taxon>
        <taxon>Mycobacteriales</taxon>
        <taxon>Mycobacteriaceae</taxon>
        <taxon>Mycobacteroides</taxon>
        <taxon>Mycobacteroides abscessus</taxon>
    </lineage>
</organism>
<gene>
    <name evidence="2" type="ORF">L829_0564</name>
</gene>
<reference evidence="2 3" key="1">
    <citation type="submission" date="2014-01" db="EMBL/GenBank/DDBJ databases">
        <authorList>
            <person name="Zelazny A."/>
            <person name="Olivier K."/>
            <person name="Sampaio E.P."/>
            <person name="Holland S.M."/>
            <person name="Tallon L.J."/>
            <person name="Sadzewicz L.K."/>
            <person name="Sengamalay N."/>
            <person name="Fraser C.M."/>
            <person name="Hine E."/>
            <person name="Shefchek K.A."/>
            <person name="Das S.P."/>
            <person name="Shallom S.J."/>
            <person name="Agrawal S."/>
            <person name="Tettelin H."/>
        </authorList>
    </citation>
    <scope>NUCLEOTIDE SEQUENCE [LARGE SCALE GENOMIC DNA]</scope>
    <source>
        <strain evidence="2 3">MAB_030201_1075</strain>
    </source>
</reference>
<dbReference type="Proteomes" id="UP000019854">
    <property type="component" value="Unassembled WGS sequence"/>
</dbReference>
<comment type="caution">
    <text evidence="2">The sequence shown here is derived from an EMBL/GenBank/DDBJ whole genome shotgun (WGS) entry which is preliminary data.</text>
</comment>
<feature type="compositionally biased region" description="Polar residues" evidence="1">
    <location>
        <begin position="49"/>
        <end position="59"/>
    </location>
</feature>